<organism evidence="4 5">
    <name type="scientific">Lentzea albida</name>
    <dbReference type="NCBI Taxonomy" id="65499"/>
    <lineage>
        <taxon>Bacteria</taxon>
        <taxon>Bacillati</taxon>
        <taxon>Actinomycetota</taxon>
        <taxon>Actinomycetes</taxon>
        <taxon>Pseudonocardiales</taxon>
        <taxon>Pseudonocardiaceae</taxon>
        <taxon>Lentzea</taxon>
    </lineage>
</organism>
<dbReference type="STRING" id="65499.SAMN04488000_12147"/>
<dbReference type="Gene3D" id="3.30.420.150">
    <property type="entry name" value="Exopolyphosphatase. Domain 2"/>
    <property type="match status" value="1"/>
</dbReference>
<protein>
    <submittedName>
        <fullName evidence="4">Exopolyphosphatase / guanosine-5'-triphosphate,3'-diphosphate pyrophosphatase</fullName>
    </submittedName>
</protein>
<dbReference type="SUPFAM" id="SSF53067">
    <property type="entry name" value="Actin-like ATPase domain"/>
    <property type="match status" value="2"/>
</dbReference>
<dbReference type="AlphaFoldDB" id="A0A1H9W8C9"/>
<evidence type="ECO:0000313" key="4">
    <source>
        <dbReference type="EMBL" id="SES30190.1"/>
    </source>
</evidence>
<dbReference type="Gene3D" id="3.30.420.40">
    <property type="match status" value="1"/>
</dbReference>
<dbReference type="Proteomes" id="UP000199503">
    <property type="component" value="Unassembled WGS sequence"/>
</dbReference>
<dbReference type="RefSeq" id="WP_089924619.1">
    <property type="nucleotide sequence ID" value="NZ_FOFV01000021.1"/>
</dbReference>
<evidence type="ECO:0000256" key="2">
    <source>
        <dbReference type="ARBA" id="ARBA00022801"/>
    </source>
</evidence>
<comment type="similarity">
    <text evidence="1">Belongs to the GppA/Ppx family.</text>
</comment>
<dbReference type="OrthoDB" id="9793035at2"/>
<feature type="domain" description="Ppx/GppA phosphatase N-terminal" evidence="3">
    <location>
        <begin position="29"/>
        <end position="305"/>
    </location>
</feature>
<name>A0A1H9W8C9_9PSEU</name>
<keyword evidence="2" id="KW-0378">Hydrolase</keyword>
<keyword evidence="5" id="KW-1185">Reference proteome</keyword>
<dbReference type="InterPro" id="IPR003695">
    <property type="entry name" value="Ppx_GppA_N"/>
</dbReference>
<dbReference type="PANTHER" id="PTHR30005:SF0">
    <property type="entry name" value="RETROGRADE REGULATION PROTEIN 2"/>
    <property type="match status" value="1"/>
</dbReference>
<evidence type="ECO:0000256" key="1">
    <source>
        <dbReference type="ARBA" id="ARBA00007125"/>
    </source>
</evidence>
<dbReference type="GO" id="GO:0016462">
    <property type="term" value="F:pyrophosphatase activity"/>
    <property type="evidence" value="ECO:0007669"/>
    <property type="project" value="TreeGrafter"/>
</dbReference>
<dbReference type="Pfam" id="PF02541">
    <property type="entry name" value="Ppx-GppA"/>
    <property type="match status" value="1"/>
</dbReference>
<dbReference type="EMBL" id="FOFV01000021">
    <property type="protein sequence ID" value="SES30190.1"/>
    <property type="molecule type" value="Genomic_DNA"/>
</dbReference>
<dbReference type="PANTHER" id="PTHR30005">
    <property type="entry name" value="EXOPOLYPHOSPHATASE"/>
    <property type="match status" value="1"/>
</dbReference>
<accession>A0A1H9W8C9</accession>
<proteinExistence type="inferred from homology"/>
<reference evidence="5" key="1">
    <citation type="submission" date="2016-10" db="EMBL/GenBank/DDBJ databases">
        <authorList>
            <person name="Varghese N."/>
            <person name="Submissions S."/>
        </authorList>
    </citation>
    <scope>NUCLEOTIDE SEQUENCE [LARGE SCALE GENOMIC DNA]</scope>
    <source>
        <strain evidence="5">DSM 44437</strain>
    </source>
</reference>
<dbReference type="CDD" id="cd24056">
    <property type="entry name" value="ASKHA_NBD_MtPPX1-like"/>
    <property type="match status" value="1"/>
</dbReference>
<gene>
    <name evidence="4" type="ORF">SAMN04488000_12147</name>
</gene>
<evidence type="ECO:0000259" key="3">
    <source>
        <dbReference type="Pfam" id="PF02541"/>
    </source>
</evidence>
<dbReference type="InterPro" id="IPR043129">
    <property type="entry name" value="ATPase_NBD"/>
</dbReference>
<sequence length="334" mass="36477">MRLGVLDIGSNSAQLQVVDVRPGAPPLPAHSVKEPTLLGEEIEPDGSISPAGVERVVRAVGGAAAAAYRHGVDQLYPFATSAVRDAANRDEIVDRIEAEVGLRPQFLSGEHEARLTYLAAHRWYGWSVGRLLVLDIGGGSMEIALGRDADPELALSLPLGAGRLTRAFLHHDPPRRGELKALRRHVRETLGEVVDRLRWESVPRRVVATSKTFKQLARLAGAPPQREGPFVPRHLTTDDVRCWIPRLAAMSAAQRGRLRGVSQSRARQILAGAVVAHATMSAIGVERLRVCPWALREGIMLRHLETTVDSAGELPLQPLVRMPEEGTVTQLHQR</sequence>
<dbReference type="FunFam" id="3.30.420.150:FF:000006">
    <property type="entry name" value="Ppx/GppA family phosphatase"/>
    <property type="match status" value="1"/>
</dbReference>
<dbReference type="InterPro" id="IPR050273">
    <property type="entry name" value="GppA/Ppx_hydrolase"/>
</dbReference>
<evidence type="ECO:0000313" key="5">
    <source>
        <dbReference type="Proteomes" id="UP000199503"/>
    </source>
</evidence>